<proteinExistence type="predicted"/>
<evidence type="ECO:0000313" key="2">
    <source>
        <dbReference type="Proteomes" id="UP000054144"/>
    </source>
</evidence>
<dbReference type="Gene3D" id="3.40.50.980">
    <property type="match status" value="1"/>
</dbReference>
<protein>
    <submittedName>
        <fullName evidence="1">Acetyl-CoA synthetase-like protein</fullName>
    </submittedName>
</protein>
<reference evidence="1 2" key="1">
    <citation type="journal article" date="2015" name="Fungal Genet. Biol.">
        <title>Evolution of novel wood decay mechanisms in Agaricales revealed by the genome sequences of Fistulina hepatica and Cylindrobasidium torrendii.</title>
        <authorList>
            <person name="Floudas D."/>
            <person name="Held B.W."/>
            <person name="Riley R."/>
            <person name="Nagy L.G."/>
            <person name="Koehler G."/>
            <person name="Ransdell A.S."/>
            <person name="Younus H."/>
            <person name="Chow J."/>
            <person name="Chiniquy J."/>
            <person name="Lipzen A."/>
            <person name="Tritt A."/>
            <person name="Sun H."/>
            <person name="Haridas S."/>
            <person name="LaButti K."/>
            <person name="Ohm R.A."/>
            <person name="Kues U."/>
            <person name="Blanchette R.A."/>
            <person name="Grigoriev I.V."/>
            <person name="Minto R.E."/>
            <person name="Hibbett D.S."/>
        </authorList>
    </citation>
    <scope>NUCLEOTIDE SEQUENCE [LARGE SCALE GENOMIC DNA]</scope>
    <source>
        <strain evidence="1 2">ATCC 64428</strain>
    </source>
</reference>
<name>A0A0D7ALI8_9AGAR</name>
<keyword evidence="2" id="KW-1185">Reference proteome</keyword>
<dbReference type="EMBL" id="KN881636">
    <property type="protein sequence ID" value="KIY52624.1"/>
    <property type="molecule type" value="Genomic_DNA"/>
</dbReference>
<dbReference type="PANTHER" id="PTHR24096">
    <property type="entry name" value="LONG-CHAIN-FATTY-ACID--COA LIGASE"/>
    <property type="match status" value="1"/>
</dbReference>
<dbReference type="Proteomes" id="UP000054144">
    <property type="component" value="Unassembled WGS sequence"/>
</dbReference>
<dbReference type="OrthoDB" id="408177at2759"/>
<dbReference type="SUPFAM" id="SSF56801">
    <property type="entry name" value="Acetyl-CoA synthetase-like"/>
    <property type="match status" value="1"/>
</dbReference>
<dbReference type="PANTHER" id="PTHR24096:SF267">
    <property type="entry name" value="MALONATE--COA LIGASE ACSF3, MITOCHONDRIAL"/>
    <property type="match status" value="1"/>
</dbReference>
<gene>
    <name evidence="1" type="ORF">FISHEDRAFT_55821</name>
</gene>
<dbReference type="Gene3D" id="2.30.38.10">
    <property type="entry name" value="Luciferase, Domain 3"/>
    <property type="match status" value="1"/>
</dbReference>
<dbReference type="AlphaFoldDB" id="A0A0D7ALI8"/>
<evidence type="ECO:0000313" key="1">
    <source>
        <dbReference type="EMBL" id="KIY52624.1"/>
    </source>
</evidence>
<dbReference type="GO" id="GO:0016405">
    <property type="term" value="F:CoA-ligase activity"/>
    <property type="evidence" value="ECO:0007669"/>
    <property type="project" value="TreeGrafter"/>
</dbReference>
<sequence>MRDQVLVAYDSKIQSQFANHPGLTSVDLEIVEPVTSGGAHLPRELLDKFLGLKGGLLVRQGYGMSEASAYSPVDVSRYPHNLRTAYWVVRSKFQGGPLRYFCLASAPEFWMATDGAQSSVTGELLVSGPSVGMGYFDDPEATARAFQDGWYRTGDTVRVVDGLYFFFVDRNKVGLTKLLA</sequence>
<accession>A0A0D7ALI8</accession>
<organism evidence="1 2">
    <name type="scientific">Fistulina hepatica ATCC 64428</name>
    <dbReference type="NCBI Taxonomy" id="1128425"/>
    <lineage>
        <taxon>Eukaryota</taxon>
        <taxon>Fungi</taxon>
        <taxon>Dikarya</taxon>
        <taxon>Basidiomycota</taxon>
        <taxon>Agaricomycotina</taxon>
        <taxon>Agaricomycetes</taxon>
        <taxon>Agaricomycetidae</taxon>
        <taxon>Agaricales</taxon>
        <taxon>Fistulinaceae</taxon>
        <taxon>Fistulina</taxon>
    </lineage>
</organism>